<evidence type="ECO:0000313" key="1">
    <source>
        <dbReference type="EMBL" id="KRK73185.1"/>
    </source>
</evidence>
<organism evidence="1 2">
    <name type="scientific">Lacticaseibacillus nasuensis JCM 17158</name>
    <dbReference type="NCBI Taxonomy" id="1291734"/>
    <lineage>
        <taxon>Bacteria</taxon>
        <taxon>Bacillati</taxon>
        <taxon>Bacillota</taxon>
        <taxon>Bacilli</taxon>
        <taxon>Lactobacillales</taxon>
        <taxon>Lactobacillaceae</taxon>
        <taxon>Lacticaseibacillus</taxon>
    </lineage>
</organism>
<dbReference type="STRING" id="1291734.FD02_GL001041"/>
<dbReference type="PATRIC" id="fig|1291734.4.peg.1071"/>
<name>A0A0R1JXT9_9LACO</name>
<gene>
    <name evidence="1" type="ORF">FD02_GL001041</name>
</gene>
<dbReference type="RefSeq" id="WP_054722794.1">
    <property type="nucleotide sequence ID" value="NZ_AZDJ01000013.1"/>
</dbReference>
<proteinExistence type="predicted"/>
<dbReference type="AlphaFoldDB" id="A0A0R1JXT9"/>
<reference evidence="1 2" key="1">
    <citation type="journal article" date="2015" name="Genome Announc.">
        <title>Expanding the biotechnology potential of lactobacilli through comparative genomics of 213 strains and associated genera.</title>
        <authorList>
            <person name="Sun Z."/>
            <person name="Harris H.M."/>
            <person name="McCann A."/>
            <person name="Guo C."/>
            <person name="Argimon S."/>
            <person name="Zhang W."/>
            <person name="Yang X."/>
            <person name="Jeffery I.B."/>
            <person name="Cooney J.C."/>
            <person name="Kagawa T.F."/>
            <person name="Liu W."/>
            <person name="Song Y."/>
            <person name="Salvetti E."/>
            <person name="Wrobel A."/>
            <person name="Rasinkangas P."/>
            <person name="Parkhill J."/>
            <person name="Rea M.C."/>
            <person name="O'Sullivan O."/>
            <person name="Ritari J."/>
            <person name="Douillard F.P."/>
            <person name="Paul Ross R."/>
            <person name="Yang R."/>
            <person name="Briner A.E."/>
            <person name="Felis G.E."/>
            <person name="de Vos W.M."/>
            <person name="Barrangou R."/>
            <person name="Klaenhammer T.R."/>
            <person name="Caufield P.W."/>
            <person name="Cui Y."/>
            <person name="Zhang H."/>
            <person name="O'Toole P.W."/>
        </authorList>
    </citation>
    <scope>NUCLEOTIDE SEQUENCE [LARGE SCALE GENOMIC DNA]</scope>
    <source>
        <strain evidence="1 2">JCM 17158</strain>
    </source>
</reference>
<dbReference type="Proteomes" id="UP000051804">
    <property type="component" value="Unassembled WGS sequence"/>
</dbReference>
<accession>A0A0R1JXT9</accession>
<comment type="caution">
    <text evidence="1">The sequence shown here is derived from an EMBL/GenBank/DDBJ whole genome shotgun (WGS) entry which is preliminary data.</text>
</comment>
<dbReference type="EMBL" id="AZDJ01000013">
    <property type="protein sequence ID" value="KRK73185.1"/>
    <property type="molecule type" value="Genomic_DNA"/>
</dbReference>
<evidence type="ECO:0000313" key="2">
    <source>
        <dbReference type="Proteomes" id="UP000051804"/>
    </source>
</evidence>
<evidence type="ECO:0008006" key="3">
    <source>
        <dbReference type="Google" id="ProtNLM"/>
    </source>
</evidence>
<protein>
    <recommendedName>
        <fullName evidence="3">HK97 gp10 family phage protein</fullName>
    </recommendedName>
</protein>
<dbReference type="InterPro" id="IPR010064">
    <property type="entry name" value="HK97-gp10_tail"/>
</dbReference>
<keyword evidence="2" id="KW-1185">Reference proteome</keyword>
<dbReference type="NCBIfam" id="TIGR01725">
    <property type="entry name" value="phge_HK97_gp10"/>
    <property type="match status" value="1"/>
</dbReference>
<sequence length="124" mass="13978">MANSDFHIDFKGLPELLQQFQVAGAKAQQVTEDTMRTTLGKAQQRSKQLAPVRTGFMQNSIEVYITESTKDRVMGEINAEADYSSFNEFGTYKMPARPFVAPAVKASADWFYTTMRQKLEGLVK</sequence>
<dbReference type="Pfam" id="PF04883">
    <property type="entry name" value="HK97-gp10_like"/>
    <property type="match status" value="1"/>
</dbReference>
<dbReference type="OrthoDB" id="886754at2"/>